<dbReference type="InterPro" id="IPR036188">
    <property type="entry name" value="FAD/NAD-bd_sf"/>
</dbReference>
<dbReference type="PANTHER" id="PTHR42949">
    <property type="entry name" value="ANAEROBIC GLYCEROL-3-PHOSPHATE DEHYDROGENASE SUBUNIT B"/>
    <property type="match status" value="1"/>
</dbReference>
<evidence type="ECO:0000256" key="1">
    <source>
        <dbReference type="ARBA" id="ARBA00023002"/>
    </source>
</evidence>
<dbReference type="Gene3D" id="1.10.10.1100">
    <property type="entry name" value="BFD-like [2Fe-2S]-binding domain"/>
    <property type="match status" value="1"/>
</dbReference>
<dbReference type="RefSeq" id="WP_354196063.1">
    <property type="nucleotide sequence ID" value="NZ_JBEPML010000010.1"/>
</dbReference>
<accession>A0ABV2N136</accession>
<evidence type="ECO:0000259" key="2">
    <source>
        <dbReference type="Pfam" id="PF04324"/>
    </source>
</evidence>
<dbReference type="PRINTS" id="PR00368">
    <property type="entry name" value="FADPNR"/>
</dbReference>
<name>A0ABV2N136_9HYPH</name>
<dbReference type="Pfam" id="PF04324">
    <property type="entry name" value="Fer2_BFD"/>
    <property type="match status" value="1"/>
</dbReference>
<sequence>MSNLWDAIVIGAGPAGMMAATTLAEGGARTLIIDEQPAPGGQVYRAVERNSQNATLTTVLGPDYANGAALVARLRASAAELRFNTSVWRVDTDGTVWTKADAKVERLRAKALVLTSGAIERPVPIPGWTLPGIMTIGALQIMLKDAGLRPSGRLVLAGCGPLFYLFAAQCLQAGISDLVLLDTAVRANLVPALRYLPKAIFGHGPRYLWKGLGLVAKLHRHGVKIHRQVSNLHIEGTERASAVSFNVGTRSHRIDCDLVALHEGIIPNQQIARSIGCAHQWDERQQCFRPILDPMGESSVPGIFIAGDGGGIVGAEASAHCGTLCALVILKRLDKIHETEFASRQTATQRAYAAHLTVRPFLDRLYRPRREILFPADEVVVCRCEAIRAGSIREVVRQGCLGPNQTKAFLRAGMGPCQGRMCGPTVSAIIACETRQTLDATGYYRIRAPLKPVTVGELASQYGED</sequence>
<comment type="caution">
    <text evidence="4">The sequence shown here is derived from an EMBL/GenBank/DDBJ whole genome shotgun (WGS) entry which is preliminary data.</text>
</comment>
<dbReference type="PANTHER" id="PTHR42949:SF3">
    <property type="entry name" value="ANAEROBIC GLYCEROL-3-PHOSPHATE DEHYDROGENASE SUBUNIT B"/>
    <property type="match status" value="1"/>
</dbReference>
<dbReference type="InterPro" id="IPR017224">
    <property type="entry name" value="Opine_Oxase_asu/HCN_bsu"/>
</dbReference>
<reference evidence="4 5" key="1">
    <citation type="submission" date="2024-06" db="EMBL/GenBank/DDBJ databases">
        <title>Genomic Encyclopedia of Type Strains, Phase IV (KMG-IV): sequencing the most valuable type-strain genomes for metagenomic binning, comparative biology and taxonomic classification.</title>
        <authorList>
            <person name="Goeker M."/>
        </authorList>
    </citation>
    <scope>NUCLEOTIDE SEQUENCE [LARGE SCALE GENOMIC DNA]</scope>
    <source>
        <strain evidence="4 5">DSM 27865</strain>
    </source>
</reference>
<evidence type="ECO:0000313" key="4">
    <source>
        <dbReference type="EMBL" id="MET3792760.1"/>
    </source>
</evidence>
<keyword evidence="5" id="KW-1185">Reference proteome</keyword>
<dbReference type="Pfam" id="PF07992">
    <property type="entry name" value="Pyr_redox_2"/>
    <property type="match status" value="1"/>
</dbReference>
<protein>
    <submittedName>
        <fullName evidence="4">NADPH-dependent 2,4-dienoyl-CoA reductase/sulfur reductase-like enzyme</fullName>
    </submittedName>
</protein>
<feature type="domain" description="BFD-like [2Fe-2S]-binding" evidence="2">
    <location>
        <begin position="380"/>
        <end position="431"/>
    </location>
</feature>
<dbReference type="Proteomes" id="UP001549076">
    <property type="component" value="Unassembled WGS sequence"/>
</dbReference>
<dbReference type="SUPFAM" id="SSF51905">
    <property type="entry name" value="FAD/NAD(P)-binding domain"/>
    <property type="match status" value="1"/>
</dbReference>
<evidence type="ECO:0000313" key="5">
    <source>
        <dbReference type="Proteomes" id="UP001549076"/>
    </source>
</evidence>
<dbReference type="Gene3D" id="3.50.50.60">
    <property type="entry name" value="FAD/NAD(P)-binding domain"/>
    <property type="match status" value="3"/>
</dbReference>
<gene>
    <name evidence="4" type="ORF">ABID37_002983</name>
</gene>
<keyword evidence="1" id="KW-0560">Oxidoreductase</keyword>
<dbReference type="InterPro" id="IPR041854">
    <property type="entry name" value="BFD-like_2Fe2S-bd_dom_sf"/>
</dbReference>
<dbReference type="PIRSF" id="PIRSF037495">
    <property type="entry name" value="Opine_OX_OoxA/HcnB"/>
    <property type="match status" value="1"/>
</dbReference>
<proteinExistence type="predicted"/>
<dbReference type="CDD" id="cd19946">
    <property type="entry name" value="GlpA-like_Fer2_BFD-like"/>
    <property type="match status" value="1"/>
</dbReference>
<dbReference type="InterPro" id="IPR007419">
    <property type="entry name" value="BFD-like_2Fe2S-bd_dom"/>
</dbReference>
<dbReference type="PRINTS" id="PR00469">
    <property type="entry name" value="PNDRDTASEII"/>
</dbReference>
<evidence type="ECO:0000259" key="3">
    <source>
        <dbReference type="Pfam" id="PF07992"/>
    </source>
</evidence>
<feature type="domain" description="FAD/NAD(P)-binding" evidence="3">
    <location>
        <begin position="6"/>
        <end position="308"/>
    </location>
</feature>
<dbReference type="InterPro" id="IPR023753">
    <property type="entry name" value="FAD/NAD-binding_dom"/>
</dbReference>
<dbReference type="InterPro" id="IPR051691">
    <property type="entry name" value="Metab_Enz_Cyan_OpOx_G3PDH"/>
</dbReference>
<organism evidence="4 5">
    <name type="scientific">Aquamicrobium terrae</name>
    <dbReference type="NCBI Taxonomy" id="1324945"/>
    <lineage>
        <taxon>Bacteria</taxon>
        <taxon>Pseudomonadati</taxon>
        <taxon>Pseudomonadota</taxon>
        <taxon>Alphaproteobacteria</taxon>
        <taxon>Hyphomicrobiales</taxon>
        <taxon>Phyllobacteriaceae</taxon>
        <taxon>Aquamicrobium</taxon>
    </lineage>
</organism>
<dbReference type="EMBL" id="JBEPML010000010">
    <property type="protein sequence ID" value="MET3792760.1"/>
    <property type="molecule type" value="Genomic_DNA"/>
</dbReference>